<sequence>MVGLSTSGLKLQILRAGETIEYFSYQFVSGDLRGQRAAKVLNVARGDGLPIQVDTLEAIPLTSGSLLPMDASCDEEIQSGGSCAHTRW</sequence>
<evidence type="ECO:0000313" key="1">
    <source>
        <dbReference type="EMBL" id="KAE9039869.1"/>
    </source>
</evidence>
<comment type="caution">
    <text evidence="1">The sequence shown here is derived from an EMBL/GenBank/DDBJ whole genome shotgun (WGS) entry which is preliminary data.</text>
</comment>
<accession>A0A6A3N3A2</accession>
<proteinExistence type="predicted"/>
<dbReference type="AlphaFoldDB" id="A0A6A3N3A2"/>
<evidence type="ECO:0000313" key="4">
    <source>
        <dbReference type="Proteomes" id="UP000435112"/>
    </source>
</evidence>
<keyword evidence="3" id="KW-1185">Reference proteome</keyword>
<dbReference type="Proteomes" id="UP000435112">
    <property type="component" value="Unassembled WGS sequence"/>
</dbReference>
<dbReference type="EMBL" id="QXFT01000286">
    <property type="protein sequence ID" value="KAE9348418.1"/>
    <property type="molecule type" value="Genomic_DNA"/>
</dbReference>
<evidence type="ECO:0000313" key="3">
    <source>
        <dbReference type="Proteomes" id="UP000434957"/>
    </source>
</evidence>
<reference evidence="1 4" key="1">
    <citation type="submission" date="2018-09" db="EMBL/GenBank/DDBJ databases">
        <title>Genomic investigation of the strawberry pathogen Phytophthora fragariae indicates pathogenicity is determined by transcriptional variation in three key races.</title>
        <authorList>
            <person name="Adams T.M."/>
            <person name="Armitage A.D."/>
            <person name="Sobczyk M.K."/>
            <person name="Bates H.J."/>
            <person name="Dunwell J.M."/>
            <person name="Nellist C.F."/>
            <person name="Harrison R.J."/>
        </authorList>
    </citation>
    <scope>NUCLEOTIDE SEQUENCE [LARGE SCALE GENOMIC DNA]</scope>
    <source>
        <strain evidence="1 4">SCRP324</strain>
        <strain evidence="2 3">SCRP333</strain>
    </source>
</reference>
<dbReference type="OrthoDB" id="79647at2759"/>
<dbReference type="Proteomes" id="UP000434957">
    <property type="component" value="Unassembled WGS sequence"/>
</dbReference>
<gene>
    <name evidence="1" type="ORF">PR002_g5246</name>
    <name evidence="2" type="ORF">PR003_g6421</name>
</gene>
<evidence type="ECO:0000313" key="2">
    <source>
        <dbReference type="EMBL" id="KAE9348418.1"/>
    </source>
</evidence>
<protein>
    <submittedName>
        <fullName evidence="1">Uncharacterized protein</fullName>
    </submittedName>
</protein>
<organism evidence="1 4">
    <name type="scientific">Phytophthora rubi</name>
    <dbReference type="NCBI Taxonomy" id="129364"/>
    <lineage>
        <taxon>Eukaryota</taxon>
        <taxon>Sar</taxon>
        <taxon>Stramenopiles</taxon>
        <taxon>Oomycota</taxon>
        <taxon>Peronosporomycetes</taxon>
        <taxon>Peronosporales</taxon>
        <taxon>Peronosporaceae</taxon>
        <taxon>Phytophthora</taxon>
    </lineage>
</organism>
<dbReference type="EMBL" id="QXFU01000221">
    <property type="protein sequence ID" value="KAE9039869.1"/>
    <property type="molecule type" value="Genomic_DNA"/>
</dbReference>
<name>A0A6A3N3A2_9STRA</name>